<sequence>MMKSESSLKSEPISKSYYVKLQEGVVGYESCQGKTGLICSVRADGFLEVDFSCSGDENRVFLDAHLVEECLPPGQRTAGGK</sequence>
<gene>
    <name evidence="1" type="ORF">DIT97_27965</name>
</gene>
<dbReference type="Proteomes" id="UP000263642">
    <property type="component" value="Unassembled WGS sequence"/>
</dbReference>
<organism evidence="1 2">
    <name type="scientific">Gimesia maris</name>
    <dbReference type="NCBI Taxonomy" id="122"/>
    <lineage>
        <taxon>Bacteria</taxon>
        <taxon>Pseudomonadati</taxon>
        <taxon>Planctomycetota</taxon>
        <taxon>Planctomycetia</taxon>
        <taxon>Planctomycetales</taxon>
        <taxon>Planctomycetaceae</taxon>
        <taxon>Gimesia</taxon>
    </lineage>
</organism>
<dbReference type="AlphaFoldDB" id="A0A3D3RCX1"/>
<accession>A0A3D3RCX1</accession>
<comment type="caution">
    <text evidence="1">The sequence shown here is derived from an EMBL/GenBank/DDBJ whole genome shotgun (WGS) entry which is preliminary data.</text>
</comment>
<dbReference type="RefSeq" id="WP_154930838.1">
    <property type="nucleotide sequence ID" value="NZ_CAXBMG010000006.1"/>
</dbReference>
<reference evidence="1 2" key="1">
    <citation type="journal article" date="2018" name="Nat. Biotechnol.">
        <title>A standardized bacterial taxonomy based on genome phylogeny substantially revises the tree of life.</title>
        <authorList>
            <person name="Parks D.H."/>
            <person name="Chuvochina M."/>
            <person name="Waite D.W."/>
            <person name="Rinke C."/>
            <person name="Skarshewski A."/>
            <person name="Chaumeil P.A."/>
            <person name="Hugenholtz P."/>
        </authorList>
    </citation>
    <scope>NUCLEOTIDE SEQUENCE [LARGE SCALE GENOMIC DNA]</scope>
    <source>
        <strain evidence="1">UBA9375</strain>
    </source>
</reference>
<evidence type="ECO:0000313" key="2">
    <source>
        <dbReference type="Proteomes" id="UP000263642"/>
    </source>
</evidence>
<proteinExistence type="predicted"/>
<evidence type="ECO:0008006" key="3">
    <source>
        <dbReference type="Google" id="ProtNLM"/>
    </source>
</evidence>
<name>A0A3D3RCX1_9PLAN</name>
<dbReference type="EMBL" id="DQAY01000166">
    <property type="protein sequence ID" value="HCO26663.1"/>
    <property type="molecule type" value="Genomic_DNA"/>
</dbReference>
<protein>
    <recommendedName>
        <fullName evidence="3">DUF4926 domain-containing protein</fullName>
    </recommendedName>
</protein>
<evidence type="ECO:0000313" key="1">
    <source>
        <dbReference type="EMBL" id="HCO26663.1"/>
    </source>
</evidence>